<keyword evidence="3" id="KW-0067">ATP-binding</keyword>
<dbReference type="PANTHER" id="PTHR30050">
    <property type="entry name" value="CHROMOSOMAL REPLICATION INITIATOR PROTEIN DNAA"/>
    <property type="match status" value="1"/>
</dbReference>
<feature type="domain" description="AAA+ ATPase" evidence="4">
    <location>
        <begin position="109"/>
        <end position="238"/>
    </location>
</feature>
<reference evidence="5" key="1">
    <citation type="journal article" date="2011" name="Appl. Environ. Microbiol.">
        <title>Metagenomic analysis reveals unexpected subgenomic diversity of magnetotactic bacteria within the phylum Nitrospirae.</title>
        <authorList>
            <person name="Lin W."/>
            <person name="Jogler C."/>
            <person name="Schuler D."/>
            <person name="Pan Y."/>
        </authorList>
    </citation>
    <scope>NUCLEOTIDE SEQUENCE</scope>
</reference>
<dbReference type="AlphaFoldDB" id="D9MP95"/>
<dbReference type="NCBIfam" id="NF038214">
    <property type="entry name" value="IS21_help_AAA"/>
    <property type="match status" value="1"/>
</dbReference>
<dbReference type="EMBL" id="HM454283">
    <property type="protein sequence ID" value="ADI87784.1"/>
    <property type="molecule type" value="Genomic_DNA"/>
</dbReference>
<dbReference type="InterPro" id="IPR003593">
    <property type="entry name" value="AAA+_ATPase"/>
</dbReference>
<evidence type="ECO:0000256" key="1">
    <source>
        <dbReference type="ARBA" id="ARBA00008059"/>
    </source>
</evidence>
<dbReference type="PIRSF" id="PIRSF003073">
    <property type="entry name" value="DNAC_TnpB_IstB"/>
    <property type="match status" value="1"/>
</dbReference>
<dbReference type="InterPro" id="IPR028350">
    <property type="entry name" value="DNAC/IstB-like"/>
</dbReference>
<comment type="similarity">
    <text evidence="1">Belongs to the IS21/IS1162 putative ATP-binding protein family.</text>
</comment>
<dbReference type="GO" id="GO:0005524">
    <property type="term" value="F:ATP binding"/>
    <property type="evidence" value="ECO:0007669"/>
    <property type="project" value="UniProtKB-KW"/>
</dbReference>
<dbReference type="Pfam" id="PF01695">
    <property type="entry name" value="IstB_IS21"/>
    <property type="match status" value="1"/>
</dbReference>
<dbReference type="PANTHER" id="PTHR30050:SF4">
    <property type="entry name" value="ATP-BINDING PROTEIN RV3427C IN INSERTION SEQUENCE-RELATED"/>
    <property type="match status" value="1"/>
</dbReference>
<dbReference type="SMART" id="SM00382">
    <property type="entry name" value="AAA"/>
    <property type="match status" value="1"/>
</dbReference>
<dbReference type="Gene3D" id="3.40.50.300">
    <property type="entry name" value="P-loop containing nucleotide triphosphate hydrolases"/>
    <property type="match status" value="1"/>
</dbReference>
<organism evidence="5">
    <name type="scientific">uncultured Nitrospirae bacterium MY4-5C</name>
    <dbReference type="NCBI Taxonomy" id="798580"/>
    <lineage>
        <taxon>Bacteria</taxon>
        <taxon>Pseudomonadati</taxon>
        <taxon>Nitrospirota</taxon>
        <taxon>environmental samples</taxon>
    </lineage>
</organism>
<dbReference type="GO" id="GO:0006260">
    <property type="term" value="P:DNA replication"/>
    <property type="evidence" value="ECO:0007669"/>
    <property type="project" value="TreeGrafter"/>
</dbReference>
<accession>D9MP95</accession>
<dbReference type="InterPro" id="IPR027417">
    <property type="entry name" value="P-loop_NTPase"/>
</dbReference>
<evidence type="ECO:0000313" key="5">
    <source>
        <dbReference type="EMBL" id="ADI87784.1"/>
    </source>
</evidence>
<evidence type="ECO:0000256" key="2">
    <source>
        <dbReference type="ARBA" id="ARBA00022741"/>
    </source>
</evidence>
<keyword evidence="2" id="KW-0547">Nucleotide-binding</keyword>
<dbReference type="InterPro" id="IPR047661">
    <property type="entry name" value="IstB"/>
</dbReference>
<gene>
    <name evidence="5" type="ORF">LW5_0260</name>
</gene>
<evidence type="ECO:0000256" key="3">
    <source>
        <dbReference type="ARBA" id="ARBA00022840"/>
    </source>
</evidence>
<name>D9MP95_9BACT</name>
<evidence type="ECO:0000259" key="4">
    <source>
        <dbReference type="SMART" id="SM00382"/>
    </source>
</evidence>
<dbReference type="CDD" id="cd00009">
    <property type="entry name" value="AAA"/>
    <property type="match status" value="1"/>
</dbReference>
<dbReference type="InterPro" id="IPR002611">
    <property type="entry name" value="IstB_ATP-bd"/>
</dbReference>
<dbReference type="SUPFAM" id="SSF52540">
    <property type="entry name" value="P-loop containing nucleoside triphosphate hydrolases"/>
    <property type="match status" value="1"/>
</dbReference>
<proteinExistence type="inferred from homology"/>
<sequence length="257" mass="29939">MMLWQEVSVPELIMERITENLNRLKLGKIREMLPVILEESRRNNESCLTFLDRLLEEEVNAKEERRVRTSLKIAGLPFDKTIDEYDFNFHENLDKRMVMDLFDLEFVGRHENVIFLGPPGVGKTHLATSLLIKACYSGLSIYFTTMPDLIKKLRKDAEVNGRGRGYNKSALVVVDEIGYEPIDRKEAHLFFKFVSNRYESTSTIITSNKSFVEWEDMFGDQVIATAILDRLLHHCRVVNIKGNSYRMKDYQEKHRAA</sequence>
<protein>
    <submittedName>
        <fullName evidence="5">IstB ATP binding domain-containing protein</fullName>
    </submittedName>
</protein>